<keyword evidence="2" id="KW-1133">Transmembrane helix</keyword>
<reference evidence="3 4" key="1">
    <citation type="submission" date="2020-08" db="EMBL/GenBank/DDBJ databases">
        <title>Genomic Encyclopedia of Type Strains, Phase III (KMG-III): the genomes of soil and plant-associated and newly described type strains.</title>
        <authorList>
            <person name="Whitman W."/>
        </authorList>
    </citation>
    <scope>NUCLEOTIDE SEQUENCE [LARGE SCALE GENOMIC DNA]</scope>
    <source>
        <strain evidence="3 4">CECT 8960</strain>
    </source>
</reference>
<dbReference type="AlphaFoldDB" id="A0A7W7QBH5"/>
<evidence type="ECO:0000256" key="1">
    <source>
        <dbReference type="SAM" id="MobiDB-lite"/>
    </source>
</evidence>
<comment type="caution">
    <text evidence="3">The sequence shown here is derived from an EMBL/GenBank/DDBJ whole genome shotgun (WGS) entry which is preliminary data.</text>
</comment>
<keyword evidence="4" id="KW-1185">Reference proteome</keyword>
<evidence type="ECO:0000313" key="3">
    <source>
        <dbReference type="EMBL" id="MBB4910595.1"/>
    </source>
</evidence>
<feature type="region of interest" description="Disordered" evidence="1">
    <location>
        <begin position="172"/>
        <end position="194"/>
    </location>
</feature>
<protein>
    <submittedName>
        <fullName evidence="3">Uncharacterized protein</fullName>
    </submittedName>
</protein>
<dbReference type="Proteomes" id="UP000520767">
    <property type="component" value="Unassembled WGS sequence"/>
</dbReference>
<keyword evidence="2" id="KW-0472">Membrane</keyword>
<keyword evidence="2" id="KW-0812">Transmembrane</keyword>
<sequence>MKKRMTSKGRKVAIGGGILAVVVVTAGLFTLQLLDPNVTDEMLNVPRGGTMSVSHPVYEDEQELRAKAEVVVRGVIRDSGSPASGGSSPQTAYKLKVLGVDKGNVAVGSTLIVQMLGNTTDEPKVYAEGVPILQAGKEYLIFGNLSDNGADIYPLAGSTAVGLKTGEGTFTFPSGTTGGSNLQVKKSQEGAEDL</sequence>
<dbReference type="RefSeq" id="WP_184814618.1">
    <property type="nucleotide sequence ID" value="NZ_JACHJQ010000007.1"/>
</dbReference>
<dbReference type="EMBL" id="JACHJQ010000007">
    <property type="protein sequence ID" value="MBB4910595.1"/>
    <property type="molecule type" value="Genomic_DNA"/>
</dbReference>
<evidence type="ECO:0000313" key="4">
    <source>
        <dbReference type="Proteomes" id="UP000520767"/>
    </source>
</evidence>
<accession>A0A7W7QBH5</accession>
<gene>
    <name evidence="3" type="ORF">FHR82_006853</name>
</gene>
<name>A0A7W7QBH5_9PSEU</name>
<feature type="transmembrane region" description="Helical" evidence="2">
    <location>
        <begin position="12"/>
        <end position="34"/>
    </location>
</feature>
<evidence type="ECO:0000256" key="2">
    <source>
        <dbReference type="SAM" id="Phobius"/>
    </source>
</evidence>
<proteinExistence type="predicted"/>
<organism evidence="3 4">
    <name type="scientific">Actinophytocola algeriensis</name>
    <dbReference type="NCBI Taxonomy" id="1768010"/>
    <lineage>
        <taxon>Bacteria</taxon>
        <taxon>Bacillati</taxon>
        <taxon>Actinomycetota</taxon>
        <taxon>Actinomycetes</taxon>
        <taxon>Pseudonocardiales</taxon>
        <taxon>Pseudonocardiaceae</taxon>
    </lineage>
</organism>